<evidence type="ECO:0000256" key="1">
    <source>
        <dbReference type="SAM" id="MobiDB-lite"/>
    </source>
</evidence>
<reference evidence="2 3" key="1">
    <citation type="submission" date="2019-05" db="EMBL/GenBank/DDBJ databases">
        <title>Emergence of the Ug99 lineage of the wheat stem rust pathogen through somatic hybridization.</title>
        <authorList>
            <person name="Li F."/>
            <person name="Upadhyaya N.M."/>
            <person name="Sperschneider J."/>
            <person name="Matny O."/>
            <person name="Nguyen-Phuc H."/>
            <person name="Mago R."/>
            <person name="Raley C."/>
            <person name="Miller M.E."/>
            <person name="Silverstein K.A.T."/>
            <person name="Henningsen E."/>
            <person name="Hirsch C.D."/>
            <person name="Visser B."/>
            <person name="Pretorius Z.A."/>
            <person name="Steffenson B.J."/>
            <person name="Schwessinger B."/>
            <person name="Dodds P.N."/>
            <person name="Figueroa M."/>
        </authorList>
    </citation>
    <scope>NUCLEOTIDE SEQUENCE [LARGE SCALE GENOMIC DNA]</scope>
    <source>
        <strain evidence="2">21-0</strain>
    </source>
</reference>
<dbReference type="OrthoDB" id="10540757at2759"/>
<dbReference type="EMBL" id="VSWC01000119">
    <property type="protein sequence ID" value="KAA1083167.1"/>
    <property type="molecule type" value="Genomic_DNA"/>
</dbReference>
<accession>A0A5B0N1T2</accession>
<comment type="caution">
    <text evidence="2">The sequence shown here is derived from an EMBL/GenBank/DDBJ whole genome shotgun (WGS) entry which is preliminary data.</text>
</comment>
<evidence type="ECO:0000313" key="3">
    <source>
        <dbReference type="Proteomes" id="UP000324748"/>
    </source>
</evidence>
<organism evidence="2 3">
    <name type="scientific">Puccinia graminis f. sp. tritici</name>
    <dbReference type="NCBI Taxonomy" id="56615"/>
    <lineage>
        <taxon>Eukaryota</taxon>
        <taxon>Fungi</taxon>
        <taxon>Dikarya</taxon>
        <taxon>Basidiomycota</taxon>
        <taxon>Pucciniomycotina</taxon>
        <taxon>Pucciniomycetes</taxon>
        <taxon>Pucciniales</taxon>
        <taxon>Pucciniaceae</taxon>
        <taxon>Puccinia</taxon>
    </lineage>
</organism>
<feature type="compositionally biased region" description="Basic residues" evidence="1">
    <location>
        <begin position="108"/>
        <end position="117"/>
    </location>
</feature>
<protein>
    <submittedName>
        <fullName evidence="2">Uncharacterized protein</fullName>
    </submittedName>
</protein>
<proteinExistence type="predicted"/>
<evidence type="ECO:0000313" key="2">
    <source>
        <dbReference type="EMBL" id="KAA1083167.1"/>
    </source>
</evidence>
<keyword evidence="3" id="KW-1185">Reference proteome</keyword>
<gene>
    <name evidence="2" type="ORF">PGT21_026881</name>
</gene>
<dbReference type="Proteomes" id="UP000324748">
    <property type="component" value="Unassembled WGS sequence"/>
</dbReference>
<dbReference type="AlphaFoldDB" id="A0A5B0N1T2"/>
<sequence>MPWTYVKQSTNTALAARQYIRIGDQQPIELRAQSFRDPLIQARTICLSYPNLLYISFAIESCPNPGVDVDPRWNVIVINPLPVSAIDNESQSNRLTSSSLDPPARRGDKARRPHKNR</sequence>
<feature type="region of interest" description="Disordered" evidence="1">
    <location>
        <begin position="88"/>
        <end position="117"/>
    </location>
</feature>
<name>A0A5B0N1T2_PUCGR</name>
<feature type="compositionally biased region" description="Polar residues" evidence="1">
    <location>
        <begin position="88"/>
        <end position="100"/>
    </location>
</feature>